<organism evidence="2 3">
    <name type="scientific">Nemorincola caseinilytica</name>
    <dbReference type="NCBI Taxonomy" id="2054315"/>
    <lineage>
        <taxon>Bacteria</taxon>
        <taxon>Pseudomonadati</taxon>
        <taxon>Bacteroidota</taxon>
        <taxon>Chitinophagia</taxon>
        <taxon>Chitinophagales</taxon>
        <taxon>Chitinophagaceae</taxon>
        <taxon>Nemorincola</taxon>
    </lineage>
</organism>
<comment type="caution">
    <text evidence="2">The sequence shown here is derived from an EMBL/GenBank/DDBJ whole genome shotgun (WGS) entry which is preliminary data.</text>
</comment>
<dbReference type="Pfam" id="PF13245">
    <property type="entry name" value="AAA_19"/>
    <property type="match status" value="1"/>
</dbReference>
<reference evidence="3" key="1">
    <citation type="journal article" date="2019" name="Int. J. Syst. Evol. Microbiol.">
        <title>The Global Catalogue of Microorganisms (GCM) 10K type strain sequencing project: providing services to taxonomists for standard genome sequencing and annotation.</title>
        <authorList>
            <consortium name="The Broad Institute Genomics Platform"/>
            <consortium name="The Broad Institute Genome Sequencing Center for Infectious Disease"/>
            <person name="Wu L."/>
            <person name="Ma J."/>
        </authorList>
    </citation>
    <scope>NUCLEOTIDE SEQUENCE [LARGE SCALE GENOMIC DNA]</scope>
    <source>
        <strain evidence="3">JCM 32105</strain>
    </source>
</reference>
<gene>
    <name evidence="2" type="ORF">GCM10023093_07230</name>
</gene>
<accession>A0ABP8NA24</accession>
<dbReference type="Proteomes" id="UP001500067">
    <property type="component" value="Unassembled WGS sequence"/>
</dbReference>
<proteinExistence type="predicted"/>
<dbReference type="EMBL" id="BAABFA010000005">
    <property type="protein sequence ID" value="GAA4461813.1"/>
    <property type="molecule type" value="Genomic_DNA"/>
</dbReference>
<protein>
    <recommendedName>
        <fullName evidence="1">DNA 3'-5' helicase II</fullName>
    </recommendedName>
</protein>
<dbReference type="Gene3D" id="3.40.50.300">
    <property type="entry name" value="P-loop containing nucleotide triphosphate hydrolases"/>
    <property type="match status" value="2"/>
</dbReference>
<evidence type="ECO:0000313" key="3">
    <source>
        <dbReference type="Proteomes" id="UP001500067"/>
    </source>
</evidence>
<dbReference type="InterPro" id="IPR000212">
    <property type="entry name" value="DNA_helicase_UvrD/REP"/>
</dbReference>
<evidence type="ECO:0000256" key="1">
    <source>
        <dbReference type="ARBA" id="ARBA00034923"/>
    </source>
</evidence>
<dbReference type="PANTHER" id="PTHR11070:SF2">
    <property type="entry name" value="ATP-DEPENDENT DNA HELICASE SRS2"/>
    <property type="match status" value="1"/>
</dbReference>
<keyword evidence="3" id="KW-1185">Reference proteome</keyword>
<dbReference type="PANTHER" id="PTHR11070">
    <property type="entry name" value="UVRD / RECB / PCRA DNA HELICASE FAMILY MEMBER"/>
    <property type="match status" value="1"/>
</dbReference>
<dbReference type="InterPro" id="IPR027417">
    <property type="entry name" value="P-loop_NTPase"/>
</dbReference>
<name>A0ABP8NA24_9BACT</name>
<dbReference type="SUPFAM" id="SSF52540">
    <property type="entry name" value="P-loop containing nucleoside triphosphate hydrolases"/>
    <property type="match status" value="1"/>
</dbReference>
<evidence type="ECO:0000313" key="2">
    <source>
        <dbReference type="EMBL" id="GAA4461813.1"/>
    </source>
</evidence>
<sequence length="477" mass="54142">MAMDYREFISKDKSMLIAPAGYGKTHTIIECLRVSDGRQLVLTHTHAGIASINEKIRKEKVPASKFSIETISGFTQKYVLAFCRADEIPSQDDAKAYHPFIIRKAIELFAMQPIRGILKSTYAGLFVDEYQDCTLSQHELVTQLCGILPTRILGDHMQGIFDFNDDLVDLTDPSHLGGFLENRYTLDQPKRWEASNAKLGEDIKAVRGSLERGEQIDFSKHESIELHVHKEIEVYDMRSDYYKKLGAMRNLNGVLLIHPDNFGLAPRKKITSLFNNAFRLLESVDDPDFYALAREVDACKPEDALKCVSRLAYALFNSTALKTWLNERGFIRKSQEAEQKAIAPVRAAAERFARSMSFLDLATVLRMLRRLPKVVCYRYELFHSLVGALENAHHGSLSAYESMVAWRNKMRRIGRKAEGRSFGTTLLTKGLEFDTVVILNAQKFTCPKNLYVAISRAKKRLIIFSSTPIISPYKLKG</sequence>